<feature type="region of interest" description="Disordered" evidence="1">
    <location>
        <begin position="235"/>
        <end position="307"/>
    </location>
</feature>
<dbReference type="EMBL" id="JARJCM010000225">
    <property type="protein sequence ID" value="KAJ7021707.1"/>
    <property type="molecule type" value="Genomic_DNA"/>
</dbReference>
<protein>
    <submittedName>
        <fullName evidence="2">Uncharacterized protein</fullName>
    </submittedName>
</protein>
<reference evidence="2" key="1">
    <citation type="submission" date="2023-03" db="EMBL/GenBank/DDBJ databases">
        <title>Massive genome expansion in bonnet fungi (Mycena s.s.) driven by repeated elements and novel gene families across ecological guilds.</title>
        <authorList>
            <consortium name="Lawrence Berkeley National Laboratory"/>
            <person name="Harder C.B."/>
            <person name="Miyauchi S."/>
            <person name="Viragh M."/>
            <person name="Kuo A."/>
            <person name="Thoen E."/>
            <person name="Andreopoulos B."/>
            <person name="Lu D."/>
            <person name="Skrede I."/>
            <person name="Drula E."/>
            <person name="Henrissat B."/>
            <person name="Morin E."/>
            <person name="Kohler A."/>
            <person name="Barry K."/>
            <person name="LaButti K."/>
            <person name="Morin E."/>
            <person name="Salamov A."/>
            <person name="Lipzen A."/>
            <person name="Mereny Z."/>
            <person name="Hegedus B."/>
            <person name="Baldrian P."/>
            <person name="Stursova M."/>
            <person name="Weitz H."/>
            <person name="Taylor A."/>
            <person name="Grigoriev I.V."/>
            <person name="Nagy L.G."/>
            <person name="Martin F."/>
            <person name="Kauserud H."/>
        </authorList>
    </citation>
    <scope>NUCLEOTIDE SEQUENCE</scope>
    <source>
        <strain evidence="2">CBHHK200</strain>
    </source>
</reference>
<feature type="region of interest" description="Disordered" evidence="1">
    <location>
        <begin position="188"/>
        <end position="209"/>
    </location>
</feature>
<proteinExistence type="predicted"/>
<dbReference type="Proteomes" id="UP001218188">
    <property type="component" value="Unassembled WGS sequence"/>
</dbReference>
<sequence length="307" mass="34282">MPGAWIPSSNDLECAAGPHARYEDTKNNFTPEERGTLASLEILHTLTLPQGRQKLVFANRAATVPSSSDLDQIHIMHPSARHTQQWTQESERERAARFLPHWPEEKKAVIDVVDTHIQARWARVVERRAQLYAHIMYQLQRLRRRGVRGAGSSKHKPWLLGEDGELVLSETRFVRQWSQAALKGSSLRNPWTTKTQAGEGRNGPGLSILGSWGGPPSLIKGRLLSGPRGPFAALASSTNHSEVPVSVESKAGPERTDTSIRRARDWLYMRPVRGPPRTRCKNEDEENSPPSVASGPRRSARGLKREA</sequence>
<feature type="compositionally biased region" description="Basic residues" evidence="1">
    <location>
        <begin position="298"/>
        <end position="307"/>
    </location>
</feature>
<feature type="compositionally biased region" description="Basic and acidic residues" evidence="1">
    <location>
        <begin position="251"/>
        <end position="267"/>
    </location>
</feature>
<keyword evidence="3" id="KW-1185">Reference proteome</keyword>
<evidence type="ECO:0000256" key="1">
    <source>
        <dbReference type="SAM" id="MobiDB-lite"/>
    </source>
</evidence>
<evidence type="ECO:0000313" key="2">
    <source>
        <dbReference type="EMBL" id="KAJ7021707.1"/>
    </source>
</evidence>
<comment type="caution">
    <text evidence="2">The sequence shown here is derived from an EMBL/GenBank/DDBJ whole genome shotgun (WGS) entry which is preliminary data.</text>
</comment>
<accession>A0AAD6S6V3</accession>
<gene>
    <name evidence="2" type="ORF">C8F04DRAFT_1195178</name>
</gene>
<dbReference type="AlphaFoldDB" id="A0AAD6S6V3"/>
<evidence type="ECO:0000313" key="3">
    <source>
        <dbReference type="Proteomes" id="UP001218188"/>
    </source>
</evidence>
<organism evidence="2 3">
    <name type="scientific">Mycena alexandri</name>
    <dbReference type="NCBI Taxonomy" id="1745969"/>
    <lineage>
        <taxon>Eukaryota</taxon>
        <taxon>Fungi</taxon>
        <taxon>Dikarya</taxon>
        <taxon>Basidiomycota</taxon>
        <taxon>Agaricomycotina</taxon>
        <taxon>Agaricomycetes</taxon>
        <taxon>Agaricomycetidae</taxon>
        <taxon>Agaricales</taxon>
        <taxon>Marasmiineae</taxon>
        <taxon>Mycenaceae</taxon>
        <taxon>Mycena</taxon>
    </lineage>
</organism>
<name>A0AAD6S6V3_9AGAR</name>